<comment type="caution">
    <text evidence="1">The sequence shown here is derived from an EMBL/GenBank/DDBJ whole genome shotgun (WGS) entry which is preliminary data.</text>
</comment>
<dbReference type="SUPFAM" id="SSF53850">
    <property type="entry name" value="Periplasmic binding protein-like II"/>
    <property type="match status" value="1"/>
</dbReference>
<protein>
    <recommendedName>
        <fullName evidence="3">Extracellular solute-binding protein</fullName>
    </recommendedName>
</protein>
<evidence type="ECO:0000313" key="1">
    <source>
        <dbReference type="EMBL" id="GAA0258861.1"/>
    </source>
</evidence>
<evidence type="ECO:0008006" key="3">
    <source>
        <dbReference type="Google" id="ProtNLM"/>
    </source>
</evidence>
<proteinExistence type="predicted"/>
<keyword evidence="2" id="KW-1185">Reference proteome</keyword>
<accession>A0ABN0UR79</accession>
<dbReference type="Pfam" id="PF13531">
    <property type="entry name" value="SBP_bac_11"/>
    <property type="match status" value="1"/>
</dbReference>
<name>A0ABN0UR79_9PSEU</name>
<gene>
    <name evidence="1" type="ORF">GCM10010492_69810</name>
</gene>
<sequence length="651" mass="69247">MLAVDVSGFGARGRTGQEAVRRGLYEALIRAFAECGVPWTDDWDGTYHEDRGDGLFVLIPHDVPNGRVVGSLPHVLAGQLRKHNKAAAPDAVIRLRAAITAGEVSNDGNGVMGDGLVLAFRLLESTALREELRRRPGELALIVSDRFFRDVVRDDPVCDPDSYREVAVDVKEVRGKAWISRPDHPKAQPRRSWPRPRWSVVALVGLLAVPLSCDALAARAPEAVPCPEPVQVNVLSSAEKADVVRGLAADFADTYRDGTGCARARVHVTSRPSAASVAALGRGWPDLDLATNGPEPHVWLPDVRWEWDEAVRVLRDTGRRDVELLDRGTIAHSPLVLGVPPNRAPADGSFHWRDLPAFRLADVDPSASGAGLAAAVAVVGAELGSTALDDPTAARRLREAALRTSPGPVCPDATGAVLASERAVGRADLPCLTPLYPVEGTFDLDHPFVEVRRGNRPPNERRQAAVAAFREHLLADGGQSAFRRAGFRDADWNPGVHERVRHDKPELVRPAVDPAAARAAWRAAADPTGVVLAVDGSAPARALADRVAALAPGAPRVEFTPAGAADVVAEAVRRHGPERPVVVITAATTPVRPGAVVDRSIDVHGIGLVAGACAATTQLGAFAAAYPGDCAESADPDRALDWVADRLWGAR</sequence>
<organism evidence="1 2">
    <name type="scientific">Saccharothrix mutabilis subsp. mutabilis</name>
    <dbReference type="NCBI Taxonomy" id="66855"/>
    <lineage>
        <taxon>Bacteria</taxon>
        <taxon>Bacillati</taxon>
        <taxon>Actinomycetota</taxon>
        <taxon>Actinomycetes</taxon>
        <taxon>Pseudonocardiales</taxon>
        <taxon>Pseudonocardiaceae</taxon>
        <taxon>Saccharothrix</taxon>
    </lineage>
</organism>
<evidence type="ECO:0000313" key="2">
    <source>
        <dbReference type="Proteomes" id="UP001500416"/>
    </source>
</evidence>
<reference evidence="1 2" key="1">
    <citation type="journal article" date="2019" name="Int. J. Syst. Evol. Microbiol.">
        <title>The Global Catalogue of Microorganisms (GCM) 10K type strain sequencing project: providing services to taxonomists for standard genome sequencing and annotation.</title>
        <authorList>
            <consortium name="The Broad Institute Genomics Platform"/>
            <consortium name="The Broad Institute Genome Sequencing Center for Infectious Disease"/>
            <person name="Wu L."/>
            <person name="Ma J."/>
        </authorList>
    </citation>
    <scope>NUCLEOTIDE SEQUENCE [LARGE SCALE GENOMIC DNA]</scope>
    <source>
        <strain evidence="1 2">JCM 3380</strain>
    </source>
</reference>
<dbReference type="EMBL" id="BAAABU010000027">
    <property type="protein sequence ID" value="GAA0258861.1"/>
    <property type="molecule type" value="Genomic_DNA"/>
</dbReference>
<dbReference type="Proteomes" id="UP001500416">
    <property type="component" value="Unassembled WGS sequence"/>
</dbReference>